<feature type="compositionally biased region" description="Low complexity" evidence="1">
    <location>
        <begin position="33"/>
        <end position="47"/>
    </location>
</feature>
<proteinExistence type="predicted"/>
<feature type="region of interest" description="Disordered" evidence="1">
    <location>
        <begin position="1"/>
        <end position="120"/>
    </location>
</feature>
<accession>E9DWU5</accession>
<evidence type="ECO:0000313" key="3">
    <source>
        <dbReference type="Proteomes" id="UP000002499"/>
    </source>
</evidence>
<dbReference type="AlphaFoldDB" id="E9DWU5"/>
<evidence type="ECO:0000256" key="1">
    <source>
        <dbReference type="SAM" id="MobiDB-lite"/>
    </source>
</evidence>
<dbReference type="Proteomes" id="UP000002499">
    <property type="component" value="Unassembled WGS sequence"/>
</dbReference>
<reference evidence="2 3" key="1">
    <citation type="journal article" date="2011" name="PLoS Genet.">
        <title>Genome sequencing and comparative transcriptomics of the model entomopathogenic fungi Metarhizium anisopliae and M. acridum.</title>
        <authorList>
            <person name="Gao Q."/>
            <person name="Jin K."/>
            <person name="Ying S.H."/>
            <person name="Zhang Y."/>
            <person name="Xiao G."/>
            <person name="Shang Y."/>
            <person name="Duan Z."/>
            <person name="Hu X."/>
            <person name="Xie X.Q."/>
            <person name="Zhou G."/>
            <person name="Peng G."/>
            <person name="Luo Z."/>
            <person name="Huang W."/>
            <person name="Wang B."/>
            <person name="Fang W."/>
            <person name="Wang S."/>
            <person name="Zhong Y."/>
            <person name="Ma L.J."/>
            <person name="St Leger R.J."/>
            <person name="Zhao G.P."/>
            <person name="Pei Y."/>
            <person name="Feng M.G."/>
            <person name="Xia Y."/>
            <person name="Wang C."/>
        </authorList>
    </citation>
    <scope>NUCLEOTIDE SEQUENCE [LARGE SCALE GENOMIC DNA]</scope>
    <source>
        <strain evidence="2 3">CQMa 102</strain>
    </source>
</reference>
<evidence type="ECO:0008006" key="4">
    <source>
        <dbReference type="Google" id="ProtNLM"/>
    </source>
</evidence>
<organism evidence="3">
    <name type="scientific">Metarhizium acridum (strain CQMa 102)</name>
    <dbReference type="NCBI Taxonomy" id="655827"/>
    <lineage>
        <taxon>Eukaryota</taxon>
        <taxon>Fungi</taxon>
        <taxon>Dikarya</taxon>
        <taxon>Ascomycota</taxon>
        <taxon>Pezizomycotina</taxon>
        <taxon>Sordariomycetes</taxon>
        <taxon>Hypocreomycetidae</taxon>
        <taxon>Hypocreales</taxon>
        <taxon>Clavicipitaceae</taxon>
        <taxon>Metarhizium</taxon>
    </lineage>
</organism>
<dbReference type="GeneID" id="19246404"/>
<dbReference type="eggNOG" id="ENOG502SBSC">
    <property type="taxonomic scope" value="Eukaryota"/>
</dbReference>
<dbReference type="KEGG" id="maw:19246404"/>
<keyword evidence="3" id="KW-1185">Reference proteome</keyword>
<sequence length="696" mass="75644">MEDPWSSPWATDTPAPPTIDLPSEPQQAHYGNSPRKSSRSPSPWGRSIDIGVEDWGGWNEPTGGKASPGWGSSPNLRPLGSGTGVMLDPWALAVTEDKEGGKGSDSAIGLGDDGRADGHDNLTRHIEENGVWEKEHIESNQEDAAVPSHSVYMEHTRSLGERQASKVQELKEMYDVMAKTSGVEATRTETVTTKDRQVTEAKFPDHVDEQLIPDAPTPPATTSTRPMDDDDMAPVANKCEAVLARVANLNPKTEQSNSELQIASELGDSRVPSEVVLVPEQDAKPDRVTQHHGSTRPTDEATENKTLSHSPKTLIPYLIDFSNLNILFPDTQAVTTIPEELPESIMRESFASISQRKAWYRISRFGSIRKHNGGDDDNYVRVAWKNSTIRNDTLTTVRRWMEEDSIGGRVVLGRRLGHGGGSMFNWDSEAPPVEIGELLARKKQKPKGHARQFSATLAGTVTSPTIASFGWSSSVPSSPATERISSDWHAKTSRLSEMTERDEAEEKRVSADMPGAHQSAKPSTAQVPSVLAPTPVSQDEDDEWGDMVSSPTLESTAAFDTASHIEAASPPTPKRGADASILKASEPVHASNALTEELDPWGGLEFVGGTSTWQTLQPMSLTQEDTAALLTAPENASMPAHLGQPREHESIRTSWQFSSCSSSRPTSIEFAPLSSQDDEAVTTILAGLPDLSYMMR</sequence>
<dbReference type="HOGENOM" id="CLU_019987_0_0_1"/>
<dbReference type="OMA" id="FSWHLGQ"/>
<feature type="region of interest" description="Disordered" evidence="1">
    <location>
        <begin position="209"/>
        <end position="231"/>
    </location>
</feature>
<feature type="region of interest" description="Disordered" evidence="1">
    <location>
        <begin position="469"/>
        <end position="543"/>
    </location>
</feature>
<gene>
    <name evidence="2" type="ORF">MAC_02093</name>
</gene>
<dbReference type="OrthoDB" id="3941134at2759"/>
<name>E9DWU5_METAQ</name>
<feature type="region of interest" description="Disordered" evidence="1">
    <location>
        <begin position="280"/>
        <end position="307"/>
    </location>
</feature>
<dbReference type="InParanoid" id="E9DWU5"/>
<protein>
    <recommendedName>
        <fullName evidence="4">Glucan 1, 4-alpha-glucosidase</fullName>
    </recommendedName>
</protein>
<feature type="compositionally biased region" description="Basic and acidic residues" evidence="1">
    <location>
        <begin position="497"/>
        <end position="510"/>
    </location>
</feature>
<evidence type="ECO:0000313" key="2">
    <source>
        <dbReference type="EMBL" id="EFY91808.1"/>
    </source>
</evidence>
<dbReference type="EMBL" id="GL698479">
    <property type="protein sequence ID" value="EFY91808.1"/>
    <property type="molecule type" value="Genomic_DNA"/>
</dbReference>